<dbReference type="SUPFAM" id="SSF50475">
    <property type="entry name" value="FMN-binding split barrel"/>
    <property type="match status" value="1"/>
</dbReference>
<dbReference type="Gene3D" id="2.30.110.10">
    <property type="entry name" value="Electron Transport, Fmn-binding Protein, Chain A"/>
    <property type="match status" value="1"/>
</dbReference>
<organism evidence="1 2">
    <name type="scientific">Pseudomonas knackmussii</name>
    <dbReference type="NCBI Taxonomy" id="65741"/>
    <lineage>
        <taxon>Bacteria</taxon>
        <taxon>Pseudomonadati</taxon>
        <taxon>Pseudomonadota</taxon>
        <taxon>Gammaproteobacteria</taxon>
        <taxon>Pseudomonadales</taxon>
        <taxon>Pseudomonadaceae</taxon>
        <taxon>Pseudomonas</taxon>
    </lineage>
</organism>
<dbReference type="Proteomes" id="UP000831189">
    <property type="component" value="Chromosome"/>
</dbReference>
<accession>A0ABY4KXU0</accession>
<evidence type="ECO:0000313" key="2">
    <source>
        <dbReference type="Proteomes" id="UP000831189"/>
    </source>
</evidence>
<evidence type="ECO:0000313" key="1">
    <source>
        <dbReference type="EMBL" id="UPQ84067.1"/>
    </source>
</evidence>
<proteinExistence type="predicted"/>
<reference evidence="1 2" key="1">
    <citation type="submission" date="2022-04" db="EMBL/GenBank/DDBJ databases">
        <title>Pseudomonas knackmussii B09-2.</title>
        <authorList>
            <person name="Deng Y."/>
        </authorList>
    </citation>
    <scope>NUCLEOTIDE SEQUENCE [LARGE SCALE GENOMIC DNA]</scope>
    <source>
        <strain evidence="1 2">B09-2</strain>
    </source>
</reference>
<dbReference type="InterPro" id="IPR012349">
    <property type="entry name" value="Split_barrel_FMN-bd"/>
</dbReference>
<name>A0ABY4KXU0_9PSED</name>
<protein>
    <submittedName>
        <fullName evidence="1">Pyridoxamine 5'-phosphate oxidase family protein</fullName>
    </submittedName>
</protein>
<keyword evidence="2" id="KW-1185">Reference proteome</keyword>
<gene>
    <name evidence="1" type="ORF">M0M42_06600</name>
</gene>
<dbReference type="PANTHER" id="PTHR42815">
    <property type="entry name" value="FAD-BINDING, PUTATIVE (AFU_ORTHOLOGUE AFUA_6G07600)-RELATED"/>
    <property type="match status" value="1"/>
</dbReference>
<sequence>MSSPFHAGEQWVQSRAGVRDKAEQIGSRVIRSFMPEQHRAFFAQLPALLVAAADSEGQPHASLLWGPAGFAWSPHPELLCVGASPHADDPIAPLLHPGAMVGLLGLEWPTRRRNRLNGRIIERDAQGFSVAVAQSFGNCPKYIQAREWQPVARPPGLMLEGEGLDSEWLAQVQQADTLFIASQSPDLQGGGVDISHRGGPVGFVEVGRDGRLWMPDYSGNRLFNTLGNLVREPRCGLLFINFANGDLLHLQALAEVVWPEQFAAFDITAPVGAERMLALAPGRWTLRRSRLPLSFAAPDVSPFLPEPGVSDA</sequence>
<dbReference type="PANTHER" id="PTHR42815:SF2">
    <property type="entry name" value="FAD-BINDING, PUTATIVE (AFU_ORTHOLOGUE AFUA_6G07600)-RELATED"/>
    <property type="match status" value="1"/>
</dbReference>
<dbReference type="EMBL" id="CP096208">
    <property type="protein sequence ID" value="UPQ84067.1"/>
    <property type="molecule type" value="Genomic_DNA"/>
</dbReference>